<organism evidence="1 2">
    <name type="scientific">Chamaesiphon polymorphus CCALA 037</name>
    <dbReference type="NCBI Taxonomy" id="2107692"/>
    <lineage>
        <taxon>Bacteria</taxon>
        <taxon>Bacillati</taxon>
        <taxon>Cyanobacteriota</taxon>
        <taxon>Cyanophyceae</taxon>
        <taxon>Gomontiellales</taxon>
        <taxon>Chamaesiphonaceae</taxon>
        <taxon>Chamaesiphon</taxon>
    </lineage>
</organism>
<evidence type="ECO:0000313" key="2">
    <source>
        <dbReference type="Proteomes" id="UP000238937"/>
    </source>
</evidence>
<keyword evidence="2" id="KW-1185">Reference proteome</keyword>
<dbReference type="OrthoDB" id="582162at2"/>
<proteinExistence type="predicted"/>
<reference evidence="1 2" key="1">
    <citation type="submission" date="2018-03" db="EMBL/GenBank/DDBJ databases">
        <title>The ancient ancestry and fast evolution of plastids.</title>
        <authorList>
            <person name="Moore K.R."/>
            <person name="Magnabosco C."/>
            <person name="Momper L."/>
            <person name="Gold D.A."/>
            <person name="Bosak T."/>
            <person name="Fournier G.P."/>
        </authorList>
    </citation>
    <scope>NUCLEOTIDE SEQUENCE [LARGE SCALE GENOMIC DNA]</scope>
    <source>
        <strain evidence="1 2">CCALA 037</strain>
    </source>
</reference>
<gene>
    <name evidence="1" type="ORF">C7B77_01885</name>
</gene>
<dbReference type="RefSeq" id="WP_106299768.1">
    <property type="nucleotide sequence ID" value="NZ_PVWO01000012.1"/>
</dbReference>
<accession>A0A2T1GMX9</accession>
<evidence type="ECO:0000313" key="1">
    <source>
        <dbReference type="EMBL" id="PSB59165.1"/>
    </source>
</evidence>
<dbReference type="EMBL" id="PVWO01000012">
    <property type="protein sequence ID" value="PSB59165.1"/>
    <property type="molecule type" value="Genomic_DNA"/>
</dbReference>
<dbReference type="AlphaFoldDB" id="A0A2T1GMX9"/>
<dbReference type="Proteomes" id="UP000238937">
    <property type="component" value="Unassembled WGS sequence"/>
</dbReference>
<name>A0A2T1GMX9_9CYAN</name>
<protein>
    <submittedName>
        <fullName evidence="1">Uncharacterized protein</fullName>
    </submittedName>
</protein>
<sequence length="242" mass="28216">MTIDYHLNDSSIKFKNLLIESVSKWFDLVLEKQHEQAKKICNDFIAQYGSQLKNLTFSEAEDEYNLLFISLVFVKSLHDYNQLLQITENVTWHQDRFKVECAWIKLCDCRERIEYSSQCFKGQVVKEIIKHLDDLEVFFPNVFEEGNYISPGIIVDKYLCNICNEDTRNCCHISGKLYDGKICSYQQINPRIDHVALVKVPRDPRCRIWPWNIRCNNDGKVTGMTNIPIIISGGMSDFLDAT</sequence>
<comment type="caution">
    <text evidence="1">The sequence shown here is derived from an EMBL/GenBank/DDBJ whole genome shotgun (WGS) entry which is preliminary data.</text>
</comment>